<dbReference type="PANTHER" id="PTHR45953:SF1">
    <property type="entry name" value="IDURONATE 2-SULFATASE"/>
    <property type="match status" value="1"/>
</dbReference>
<feature type="domain" description="Sulfatase N-terminal" evidence="3">
    <location>
        <begin position="6"/>
        <end position="329"/>
    </location>
</feature>
<dbReference type="Pfam" id="PF00884">
    <property type="entry name" value="Sulfatase"/>
    <property type="match status" value="1"/>
</dbReference>
<evidence type="ECO:0000259" key="3">
    <source>
        <dbReference type="Pfam" id="PF00884"/>
    </source>
</evidence>
<evidence type="ECO:0000313" key="6">
    <source>
        <dbReference type="Proteomes" id="UP000263014"/>
    </source>
</evidence>
<reference evidence="5 6" key="1">
    <citation type="submission" date="2018-08" db="EMBL/GenBank/DDBJ databases">
        <title>A genome reference for cultivated species of the human gut microbiota.</title>
        <authorList>
            <person name="Zou Y."/>
            <person name="Xue W."/>
            <person name="Luo G."/>
        </authorList>
    </citation>
    <scope>NUCLEOTIDE SEQUENCE [LARGE SCALE GENOMIC DNA]</scope>
    <source>
        <strain evidence="5 6">TM09-12</strain>
    </source>
</reference>
<evidence type="ECO:0000256" key="1">
    <source>
        <dbReference type="ARBA" id="ARBA00022723"/>
    </source>
</evidence>
<dbReference type="PANTHER" id="PTHR45953">
    <property type="entry name" value="IDURONATE 2-SULFATASE"/>
    <property type="match status" value="1"/>
</dbReference>
<proteinExistence type="predicted"/>
<dbReference type="SUPFAM" id="SSF53649">
    <property type="entry name" value="Alkaline phosphatase-like"/>
    <property type="match status" value="1"/>
</dbReference>
<feature type="domain" description="N-sulphoglucosamine sulphohydrolase C-terminal" evidence="4">
    <location>
        <begin position="392"/>
        <end position="442"/>
    </location>
</feature>
<dbReference type="Proteomes" id="UP000263014">
    <property type="component" value="Unassembled WGS sequence"/>
</dbReference>
<dbReference type="GO" id="GO:0005737">
    <property type="term" value="C:cytoplasm"/>
    <property type="evidence" value="ECO:0007669"/>
    <property type="project" value="TreeGrafter"/>
</dbReference>
<evidence type="ECO:0000313" key="5">
    <source>
        <dbReference type="EMBL" id="RGJ08210.1"/>
    </source>
</evidence>
<dbReference type="RefSeq" id="WP_117630268.1">
    <property type="nucleotide sequence ID" value="NZ_QSON01000001.1"/>
</dbReference>
<evidence type="ECO:0000259" key="4">
    <source>
        <dbReference type="Pfam" id="PF16347"/>
    </source>
</evidence>
<keyword evidence="1" id="KW-0479">Metal-binding</keyword>
<dbReference type="InterPro" id="IPR000917">
    <property type="entry name" value="Sulfatase_N"/>
</dbReference>
<keyword evidence="2" id="KW-0378">Hydrolase</keyword>
<protein>
    <submittedName>
        <fullName evidence="5">DUF4976 domain-containing protein</fullName>
    </submittedName>
</protein>
<dbReference type="GO" id="GO:0046872">
    <property type="term" value="F:metal ion binding"/>
    <property type="evidence" value="ECO:0007669"/>
    <property type="project" value="UniProtKB-KW"/>
</dbReference>
<dbReference type="Gene3D" id="3.40.720.10">
    <property type="entry name" value="Alkaline Phosphatase, subunit A"/>
    <property type="match status" value="1"/>
</dbReference>
<dbReference type="InterPro" id="IPR032506">
    <property type="entry name" value="SGSH_C"/>
</dbReference>
<organism evidence="5 6">
    <name type="scientific">Hungatella hathewayi</name>
    <dbReference type="NCBI Taxonomy" id="154046"/>
    <lineage>
        <taxon>Bacteria</taxon>
        <taxon>Bacillati</taxon>
        <taxon>Bacillota</taxon>
        <taxon>Clostridia</taxon>
        <taxon>Lachnospirales</taxon>
        <taxon>Lachnospiraceae</taxon>
        <taxon>Hungatella</taxon>
    </lineage>
</organism>
<dbReference type="GO" id="GO:0008484">
    <property type="term" value="F:sulfuric ester hydrolase activity"/>
    <property type="evidence" value="ECO:0007669"/>
    <property type="project" value="TreeGrafter"/>
</dbReference>
<gene>
    <name evidence="5" type="ORF">DXD79_02050</name>
</gene>
<comment type="caution">
    <text evidence="5">The sequence shown here is derived from an EMBL/GenBank/DDBJ whole genome shotgun (WGS) entry which is preliminary data.</text>
</comment>
<dbReference type="Pfam" id="PF16347">
    <property type="entry name" value="SGSH_C"/>
    <property type="match status" value="1"/>
</dbReference>
<evidence type="ECO:0000256" key="2">
    <source>
        <dbReference type="ARBA" id="ARBA00022801"/>
    </source>
</evidence>
<name>A0A374PDR8_9FIRM</name>
<dbReference type="EMBL" id="QSON01000001">
    <property type="protein sequence ID" value="RGJ08210.1"/>
    <property type="molecule type" value="Genomic_DNA"/>
</dbReference>
<sequence>MEKKYNLVIITPDQLRQDYLGCYGHKTIGTQHIDELAADGITLDHCYCAAPLCAPSRISFATSTYMSEHGHRNYWSEISPDVPNLVTSLKKNGYRTGMFGKNHLFTYDRLHEVWDEMDEICLGNYDGMEQYQHSFSSFTMEKDHPFHINPRLTEKAEQFIRDNGGQPFFLWLNYQDPHPAFTCPAPYDTMFSPADIEIPASAYEYIKEEQPVRCEVWRKHSEMDLCDELSYRKAIAYYMGQIRYIDDCVGRVTKALKQEGLYTDTVILFFSDHGELLGDYQMFHKIPVFYDCLTKIPVIVKYPNQEHRGERVAGLVEEVDLAPWLLEILSIERPAVMMGKSLDSSLKLGDYKKGKDSILCEAGGGAPTYQKPVKDLRLLAPHVPTSFGPGAMIRKENFKLSVYFDDRCELYDLSCDPKELHNLYGEPDYSMVQWELTEALLKRILGTKVRDIGSLEWNKAEYPWDVRFEPLEIS</sequence>
<dbReference type="InterPro" id="IPR017850">
    <property type="entry name" value="Alkaline_phosphatase_core_sf"/>
</dbReference>
<accession>A0A374PDR8</accession>
<dbReference type="AlphaFoldDB" id="A0A374PDR8"/>